<reference evidence="3" key="1">
    <citation type="submission" date="2014-07" db="EMBL/GenBank/DDBJ databases">
        <authorList>
            <person name="Zhang J.E."/>
            <person name="Yang H."/>
            <person name="Guo J."/>
            <person name="Deng Z."/>
            <person name="Luo H."/>
            <person name="Luo M."/>
            <person name="Zhao B."/>
        </authorList>
    </citation>
    <scope>NUCLEOTIDE SEQUENCE</scope>
    <source>
        <strain evidence="3">AM4</strain>
    </source>
</reference>
<accession>A0A1L7REI6</accession>
<dbReference type="EMBL" id="LK995541">
    <property type="protein sequence ID" value="CED92471.1"/>
    <property type="molecule type" value="Genomic_DNA"/>
</dbReference>
<protein>
    <recommendedName>
        <fullName evidence="4">LysM domain-containing protein</fullName>
    </recommendedName>
</protein>
<evidence type="ECO:0000256" key="1">
    <source>
        <dbReference type="SAM" id="MobiDB-lite"/>
    </source>
</evidence>
<dbReference type="InterPro" id="IPR036779">
    <property type="entry name" value="LysM_dom_sf"/>
</dbReference>
<name>A0A1L7REI6_9ACTO</name>
<keyword evidence="2" id="KW-1133">Transmembrane helix</keyword>
<keyword evidence="2" id="KW-0472">Membrane</keyword>
<dbReference type="RefSeq" id="WP_244671727.1">
    <property type="nucleotide sequence ID" value="NZ_LK995541.1"/>
</dbReference>
<feature type="region of interest" description="Disordered" evidence="1">
    <location>
        <begin position="145"/>
        <end position="243"/>
    </location>
</feature>
<feature type="transmembrane region" description="Helical" evidence="2">
    <location>
        <begin position="25"/>
        <end position="45"/>
    </location>
</feature>
<evidence type="ECO:0000256" key="2">
    <source>
        <dbReference type="SAM" id="Phobius"/>
    </source>
</evidence>
<evidence type="ECO:0000313" key="3">
    <source>
        <dbReference type="EMBL" id="CED92471.1"/>
    </source>
</evidence>
<feature type="transmembrane region" description="Helical" evidence="2">
    <location>
        <begin position="65"/>
        <end position="94"/>
    </location>
</feature>
<keyword evidence="2" id="KW-0812">Transmembrane</keyword>
<sequence length="312" mass="31197">MSASTWILTPEPGARRRAALGSARLACLGLACAAAMPVLLGAAAQSVRSLLALPPAWWGASQLSAAITALACAAGAVGALWHLLSAGVALVVLLRSTRAGTLAGFRNHDAGTAVRLLRRWGAPLVRRIAGGVLVVGITTSPALAATDSAPDTDDLGWQPTVNAPAQPSAPEATEPESIEPEVTASPAASAPAAPTPTAEATAHVPLLPDADNPGAQLTDPRTTRSHSAGAVADGSPTTTGEPAVAASHRVAVGESLWSITVSLLGPDAATADIAAAWPHLYRANVETIGADPGLIHPGTLLTVPPLADPSDS</sequence>
<feature type="compositionally biased region" description="Low complexity" evidence="1">
    <location>
        <begin position="183"/>
        <end position="202"/>
    </location>
</feature>
<organism evidence="3">
    <name type="scientific">Actinomyces succiniciruminis</name>
    <dbReference type="NCBI Taxonomy" id="1522002"/>
    <lineage>
        <taxon>Bacteria</taxon>
        <taxon>Bacillati</taxon>
        <taxon>Actinomycetota</taxon>
        <taxon>Actinomycetes</taxon>
        <taxon>Actinomycetales</taxon>
        <taxon>Actinomycetaceae</taxon>
        <taxon>Actinomyces</taxon>
    </lineage>
</organism>
<dbReference type="Gene3D" id="3.10.350.10">
    <property type="entry name" value="LysM domain"/>
    <property type="match status" value="1"/>
</dbReference>
<proteinExistence type="predicted"/>
<evidence type="ECO:0008006" key="4">
    <source>
        <dbReference type="Google" id="ProtNLM"/>
    </source>
</evidence>
<gene>
    <name evidence="3" type="ORF">AAM4_2639</name>
</gene>
<dbReference type="AlphaFoldDB" id="A0A1L7REI6"/>